<dbReference type="SMART" id="SM00191">
    <property type="entry name" value="Int_alpha"/>
    <property type="match status" value="6"/>
</dbReference>
<keyword evidence="3" id="KW-0325">Glycoprotein</keyword>
<dbReference type="InterPro" id="IPR028994">
    <property type="entry name" value="Integrin_alpha_N"/>
</dbReference>
<protein>
    <submittedName>
        <fullName evidence="5">FG-GAP repeat protein</fullName>
    </submittedName>
</protein>
<name>A0ABS2U8V1_9LEPT</name>
<evidence type="ECO:0000313" key="5">
    <source>
        <dbReference type="EMBL" id="MBM9576792.1"/>
    </source>
</evidence>
<dbReference type="InterPro" id="IPR000413">
    <property type="entry name" value="Integrin_alpha"/>
</dbReference>
<comment type="caution">
    <text evidence="5">The sequence shown here is derived from an EMBL/GenBank/DDBJ whole genome shotgun (WGS) entry which is preliminary data.</text>
</comment>
<accession>A0ABS2U8V1</accession>
<sequence>MRFNIFLILINVLLLSSCAVKSMENLCDGTGSLFYKNLIVSFFVNGGEANSCGVSFSEALQPPRLLSVGPKGLLNSGFISGDFDSSITGVEVSLDSGPYTGAKIWGAQWKFQLPAAGVPSTIPDSGIWKDWSLHTISIRSVSNNGRKSLPFTVTLQKGLNKDINGDGYPDALIGSQNSARARAYLSLGEGKGLDGTPITTINGVGGFGYSVVLSDIDGDGYADAAVSNAAANFAIYRSLGGSGGLSLTQLTPTTVGTGILNLAAGDINGDGFSDLLVGSPYDAGNNGAVYVFTSNAIIGQGVSFVQQMNNPGLAGSNQFYGYSVALGDINGDRKSDALIGAVGSGQNGALFVHLSQGNTLATLSQLLPGSITNNWYANSAATADINRDGLSDLVLGAYQEPSTSGRTYLYLSNGGLLTNALNSPVAGFAGSQSGTSVASGDINGDGFLDILNGGYSYTSAFPAQGCVQTFLYDGNLSTLASTHLNFLTQDVNQGNMGNVISAGDINGDGFADFLVGAPNSIGGGAFVGKAYLYISDGATGYVSAPQVLNDPDATGAFGSSVDL</sequence>
<dbReference type="InterPro" id="IPR013517">
    <property type="entry name" value="FG-GAP"/>
</dbReference>
<dbReference type="Proteomes" id="UP000724686">
    <property type="component" value="Unassembled WGS sequence"/>
</dbReference>
<reference evidence="5 6" key="1">
    <citation type="submission" date="2021-02" db="EMBL/GenBank/DDBJ databases">
        <title>Leptospira ainlahdjerensis sp. nov., Leptospira ainazelensis sp. nov., Leptospira abararensis sp. nov. and Leptospira chreensis sp. nov., four new species isolated from water sources in Algeria.</title>
        <authorList>
            <person name="Amara Korba A."/>
            <person name="Kainiu M."/>
            <person name="Vincent A.T."/>
            <person name="Mariet J.-F."/>
            <person name="Veyrier F.J."/>
            <person name="Goarant C."/>
            <person name="Picardeau M."/>
        </authorList>
    </citation>
    <scope>NUCLEOTIDE SEQUENCE [LARGE SCALE GENOMIC DNA]</scope>
    <source>
        <strain evidence="5 6">201903070</strain>
    </source>
</reference>
<keyword evidence="6" id="KW-1185">Reference proteome</keyword>
<evidence type="ECO:0000256" key="3">
    <source>
        <dbReference type="ARBA" id="ARBA00023180"/>
    </source>
</evidence>
<feature type="chain" id="PRO_5046936356" evidence="4">
    <location>
        <begin position="23"/>
        <end position="563"/>
    </location>
</feature>
<proteinExistence type="predicted"/>
<organism evidence="5 6">
    <name type="scientific">Leptospira ainlahdjerensis</name>
    <dbReference type="NCBI Taxonomy" id="2810033"/>
    <lineage>
        <taxon>Bacteria</taxon>
        <taxon>Pseudomonadati</taxon>
        <taxon>Spirochaetota</taxon>
        <taxon>Spirochaetia</taxon>
        <taxon>Leptospirales</taxon>
        <taxon>Leptospiraceae</taxon>
        <taxon>Leptospira</taxon>
    </lineage>
</organism>
<dbReference type="PRINTS" id="PR01185">
    <property type="entry name" value="INTEGRINA"/>
</dbReference>
<evidence type="ECO:0000256" key="1">
    <source>
        <dbReference type="ARBA" id="ARBA00022729"/>
    </source>
</evidence>
<dbReference type="PROSITE" id="PS51470">
    <property type="entry name" value="FG_GAP"/>
    <property type="match status" value="3"/>
</dbReference>
<dbReference type="EMBL" id="JAFFPU010000024">
    <property type="protein sequence ID" value="MBM9576792.1"/>
    <property type="molecule type" value="Genomic_DNA"/>
</dbReference>
<feature type="signal peptide" evidence="4">
    <location>
        <begin position="1"/>
        <end position="22"/>
    </location>
</feature>
<dbReference type="RefSeq" id="WP_205278930.1">
    <property type="nucleotide sequence ID" value="NZ_JAFFPU010000024.1"/>
</dbReference>
<dbReference type="Gene3D" id="2.130.10.130">
    <property type="entry name" value="Integrin alpha, N-terminal"/>
    <property type="match status" value="3"/>
</dbReference>
<dbReference type="PROSITE" id="PS51257">
    <property type="entry name" value="PROKAR_LIPOPROTEIN"/>
    <property type="match status" value="1"/>
</dbReference>
<evidence type="ECO:0000313" key="6">
    <source>
        <dbReference type="Proteomes" id="UP000724686"/>
    </source>
</evidence>
<keyword evidence="2" id="KW-0677">Repeat</keyword>
<dbReference type="Pfam" id="PF01839">
    <property type="entry name" value="FG-GAP"/>
    <property type="match status" value="3"/>
</dbReference>
<dbReference type="InterPro" id="IPR013519">
    <property type="entry name" value="Int_alpha_beta-p"/>
</dbReference>
<keyword evidence="1 4" id="KW-0732">Signal</keyword>
<dbReference type="SUPFAM" id="SSF69318">
    <property type="entry name" value="Integrin alpha N-terminal domain"/>
    <property type="match status" value="2"/>
</dbReference>
<dbReference type="PANTHER" id="PTHR23220:SF122">
    <property type="entry name" value="INTEGRIN ALPHA-PS1"/>
    <property type="match status" value="1"/>
</dbReference>
<gene>
    <name evidence="5" type="ORF">JWG45_06450</name>
</gene>
<evidence type="ECO:0000256" key="4">
    <source>
        <dbReference type="SAM" id="SignalP"/>
    </source>
</evidence>
<dbReference type="PANTHER" id="PTHR23220">
    <property type="entry name" value="INTEGRIN ALPHA"/>
    <property type="match status" value="1"/>
</dbReference>
<dbReference type="Pfam" id="PF13517">
    <property type="entry name" value="FG-GAP_3"/>
    <property type="match status" value="2"/>
</dbReference>
<evidence type="ECO:0000256" key="2">
    <source>
        <dbReference type="ARBA" id="ARBA00022737"/>
    </source>
</evidence>